<gene>
    <name evidence="2" type="ORF">GCM10007876_27540</name>
</gene>
<organism evidence="2 3">
    <name type="scientific">Litoribrevibacter albus</name>
    <dbReference type="NCBI Taxonomy" id="1473156"/>
    <lineage>
        <taxon>Bacteria</taxon>
        <taxon>Pseudomonadati</taxon>
        <taxon>Pseudomonadota</taxon>
        <taxon>Gammaproteobacteria</taxon>
        <taxon>Oceanospirillales</taxon>
        <taxon>Oceanospirillaceae</taxon>
        <taxon>Litoribrevibacter</taxon>
    </lineage>
</organism>
<protein>
    <recommendedName>
        <fullName evidence="1">Haem-binding uptake Tiki superfamily ChaN domain-containing protein</fullName>
    </recommendedName>
</protein>
<reference evidence="2" key="2">
    <citation type="submission" date="2023-01" db="EMBL/GenBank/DDBJ databases">
        <title>Draft genome sequence of Litoribrevibacter albus strain NBRC 110071.</title>
        <authorList>
            <person name="Sun Q."/>
            <person name="Mori K."/>
        </authorList>
    </citation>
    <scope>NUCLEOTIDE SEQUENCE</scope>
    <source>
        <strain evidence="2">NBRC 110071</strain>
    </source>
</reference>
<evidence type="ECO:0000313" key="2">
    <source>
        <dbReference type="EMBL" id="GLQ32275.1"/>
    </source>
</evidence>
<dbReference type="Gene3D" id="1.10.8.760">
    <property type="entry name" value="Haem-binding uptake, Tiki superfamily, ChaN, domain 2"/>
    <property type="match status" value="1"/>
</dbReference>
<dbReference type="Gene3D" id="3.40.50.11550">
    <property type="match status" value="1"/>
</dbReference>
<name>A0AA37W794_9GAMM</name>
<dbReference type="AlphaFoldDB" id="A0AA37W794"/>
<dbReference type="InterPro" id="IPR007314">
    <property type="entry name" value="Cofac_haem-bd_dom"/>
</dbReference>
<proteinExistence type="predicted"/>
<keyword evidence="3" id="KW-1185">Reference proteome</keyword>
<dbReference type="PIRSF" id="PIRSF020419">
    <property type="entry name" value="Fe_uptake_reg_CjrA_prd"/>
    <property type="match status" value="1"/>
</dbReference>
<accession>A0AA37W794</accession>
<sequence length="298" mass="33632">MIVGCSPYIRTQILWESTLSTDHSLVGDIVRISDLRRVQPEQLIKELSSADYVLIGEKHDNPDHHNVQNWLLTELLPETKYNLVFEMLNYNQQDAISALSSSSLPTDISDAANFDQSGWPSKYYTPLIQTGLSRGAQIIAGNLPKDDLMTIYQEGFSALEPTRFTTSDALNQEQLSELEDRIFQDHCGILPASQTAPMAKIQIAKDASMAYSMSKSDKAVLIAGNYHVNKTIGVPRHLTMLAPKKKTVVVQIVEVDDNYETVQMLNSDKLAQADYLWFTPRWTDKDYCDDMKQHTSKK</sequence>
<dbReference type="CDD" id="cd14727">
    <property type="entry name" value="ChanN-like"/>
    <property type="match status" value="1"/>
</dbReference>
<comment type="caution">
    <text evidence="2">The sequence shown here is derived from an EMBL/GenBank/DDBJ whole genome shotgun (WGS) entry which is preliminary data.</text>
</comment>
<dbReference type="EMBL" id="BSNM01000015">
    <property type="protein sequence ID" value="GLQ32275.1"/>
    <property type="molecule type" value="Genomic_DNA"/>
</dbReference>
<feature type="domain" description="Haem-binding uptake Tiki superfamily ChaN" evidence="1">
    <location>
        <begin position="43"/>
        <end position="238"/>
    </location>
</feature>
<dbReference type="Pfam" id="PF04187">
    <property type="entry name" value="Cofac_haem_bdg"/>
    <property type="match status" value="1"/>
</dbReference>
<evidence type="ECO:0000259" key="1">
    <source>
        <dbReference type="Pfam" id="PF04187"/>
    </source>
</evidence>
<dbReference type="Proteomes" id="UP001161389">
    <property type="component" value="Unassembled WGS sequence"/>
</dbReference>
<evidence type="ECO:0000313" key="3">
    <source>
        <dbReference type="Proteomes" id="UP001161389"/>
    </source>
</evidence>
<dbReference type="InterPro" id="IPR016773">
    <property type="entry name" value="Fe3_uptake_reg_CjrA_prd"/>
</dbReference>
<reference evidence="2" key="1">
    <citation type="journal article" date="2014" name="Int. J. Syst. Evol. Microbiol.">
        <title>Complete genome sequence of Corynebacterium casei LMG S-19264T (=DSM 44701T), isolated from a smear-ripened cheese.</title>
        <authorList>
            <consortium name="US DOE Joint Genome Institute (JGI-PGF)"/>
            <person name="Walter F."/>
            <person name="Albersmeier A."/>
            <person name="Kalinowski J."/>
            <person name="Ruckert C."/>
        </authorList>
    </citation>
    <scope>NUCLEOTIDE SEQUENCE</scope>
    <source>
        <strain evidence="2">NBRC 110071</strain>
    </source>
</reference>
<dbReference type="SUPFAM" id="SSF159501">
    <property type="entry name" value="EreA/ChaN-like"/>
    <property type="match status" value="1"/>
</dbReference>